<evidence type="ECO:0000256" key="6">
    <source>
        <dbReference type="ARBA" id="ARBA00022737"/>
    </source>
</evidence>
<name>A0AA88UKI2_9ASTE</name>
<keyword evidence="13" id="KW-0325">Glycoprotein</keyword>
<dbReference type="Proteomes" id="UP001187471">
    <property type="component" value="Unassembled WGS sequence"/>
</dbReference>
<evidence type="ECO:0000256" key="9">
    <source>
        <dbReference type="ARBA" id="ARBA00022840"/>
    </source>
</evidence>
<evidence type="ECO:0000256" key="13">
    <source>
        <dbReference type="ARBA" id="ARBA00023180"/>
    </source>
</evidence>
<keyword evidence="19" id="KW-1185">Reference proteome</keyword>
<keyword evidence="2" id="KW-0723">Serine/threonine-protein kinase</keyword>
<dbReference type="Gene3D" id="3.30.200.20">
    <property type="entry name" value="Phosphorylase Kinase, domain 1"/>
    <property type="match status" value="2"/>
</dbReference>
<feature type="domain" description="Protein kinase" evidence="17">
    <location>
        <begin position="550"/>
        <end position="833"/>
    </location>
</feature>
<dbReference type="SMART" id="SM00220">
    <property type="entry name" value="S_TKc"/>
    <property type="match status" value="2"/>
</dbReference>
<evidence type="ECO:0000259" key="17">
    <source>
        <dbReference type="PROSITE" id="PS50011"/>
    </source>
</evidence>
<dbReference type="PANTHER" id="PTHR47973">
    <property type="entry name" value="CYSTEINE-RICH RECEPTOR-LIKE PROTEIN KINASE 3"/>
    <property type="match status" value="1"/>
</dbReference>
<dbReference type="Pfam" id="PF07714">
    <property type="entry name" value="PK_Tyr_Ser-Thr"/>
    <property type="match status" value="2"/>
</dbReference>
<evidence type="ECO:0000256" key="4">
    <source>
        <dbReference type="ARBA" id="ARBA00022692"/>
    </source>
</evidence>
<dbReference type="InterPro" id="IPR011009">
    <property type="entry name" value="Kinase-like_dom_sf"/>
</dbReference>
<evidence type="ECO:0000256" key="2">
    <source>
        <dbReference type="ARBA" id="ARBA00022527"/>
    </source>
</evidence>
<feature type="non-terminal residue" evidence="18">
    <location>
        <position position="1"/>
    </location>
</feature>
<evidence type="ECO:0000313" key="19">
    <source>
        <dbReference type="Proteomes" id="UP001187471"/>
    </source>
</evidence>
<feature type="chain" id="PRO_5041743706" description="Protein kinase domain-containing protein" evidence="16">
    <location>
        <begin position="18"/>
        <end position="995"/>
    </location>
</feature>
<dbReference type="GO" id="GO:0005524">
    <property type="term" value="F:ATP binding"/>
    <property type="evidence" value="ECO:0007669"/>
    <property type="project" value="UniProtKB-UniRule"/>
</dbReference>
<evidence type="ECO:0000256" key="12">
    <source>
        <dbReference type="ARBA" id="ARBA00023170"/>
    </source>
</evidence>
<dbReference type="GO" id="GO:0004674">
    <property type="term" value="F:protein serine/threonine kinase activity"/>
    <property type="evidence" value="ECO:0007669"/>
    <property type="project" value="UniProtKB-KW"/>
</dbReference>
<dbReference type="EMBL" id="JAVXUO010001207">
    <property type="protein sequence ID" value="KAK2984928.1"/>
    <property type="molecule type" value="Genomic_DNA"/>
</dbReference>
<evidence type="ECO:0000256" key="3">
    <source>
        <dbReference type="ARBA" id="ARBA00022679"/>
    </source>
</evidence>
<dbReference type="AlphaFoldDB" id="A0AA88UKI2"/>
<dbReference type="GO" id="GO:0016020">
    <property type="term" value="C:membrane"/>
    <property type="evidence" value="ECO:0007669"/>
    <property type="project" value="UniProtKB-SubCell"/>
</dbReference>
<keyword evidence="6" id="KW-0677">Repeat</keyword>
<feature type="binding site" evidence="14">
    <location>
        <position position="143"/>
    </location>
    <ligand>
        <name>ATP</name>
        <dbReference type="ChEBI" id="CHEBI:30616"/>
    </ligand>
</feature>
<dbReference type="Gene3D" id="1.10.510.10">
    <property type="entry name" value="Transferase(Phosphotransferase) domain 1"/>
    <property type="match status" value="3"/>
</dbReference>
<dbReference type="FunFam" id="1.10.510.10:FF:000129">
    <property type="entry name" value="cysteine-rich receptor-like protein kinase 10"/>
    <property type="match status" value="2"/>
</dbReference>
<proteinExistence type="predicted"/>
<dbReference type="InterPro" id="IPR000719">
    <property type="entry name" value="Prot_kinase_dom"/>
</dbReference>
<evidence type="ECO:0000256" key="8">
    <source>
        <dbReference type="ARBA" id="ARBA00022777"/>
    </source>
</evidence>
<dbReference type="FunFam" id="3.30.200.20:FF:000039">
    <property type="entry name" value="receptor-like protein kinase FERONIA"/>
    <property type="match status" value="1"/>
</dbReference>
<evidence type="ECO:0000256" key="11">
    <source>
        <dbReference type="ARBA" id="ARBA00023136"/>
    </source>
</evidence>
<dbReference type="PROSITE" id="PS00107">
    <property type="entry name" value="PROTEIN_KINASE_ATP"/>
    <property type="match status" value="1"/>
</dbReference>
<keyword evidence="4" id="KW-0812">Transmembrane</keyword>
<dbReference type="CDD" id="cd14066">
    <property type="entry name" value="STKc_IRAK"/>
    <property type="match status" value="1"/>
</dbReference>
<feature type="domain" description="Protein kinase" evidence="17">
    <location>
        <begin position="114"/>
        <end position="395"/>
    </location>
</feature>
<dbReference type="InterPro" id="IPR008271">
    <property type="entry name" value="Ser/Thr_kinase_AS"/>
</dbReference>
<accession>A0AA88UKI2</accession>
<feature type="compositionally biased region" description="Acidic residues" evidence="15">
    <location>
        <begin position="407"/>
        <end position="422"/>
    </location>
</feature>
<dbReference type="InterPro" id="IPR017441">
    <property type="entry name" value="Protein_kinase_ATP_BS"/>
</dbReference>
<keyword evidence="7 14" id="KW-0547">Nucleotide-binding</keyword>
<evidence type="ECO:0000256" key="7">
    <source>
        <dbReference type="ARBA" id="ARBA00022741"/>
    </source>
</evidence>
<feature type="signal peptide" evidence="16">
    <location>
        <begin position="1"/>
        <end position="17"/>
    </location>
</feature>
<evidence type="ECO:0000256" key="1">
    <source>
        <dbReference type="ARBA" id="ARBA00004479"/>
    </source>
</evidence>
<dbReference type="SUPFAM" id="SSF56112">
    <property type="entry name" value="Protein kinase-like (PK-like)"/>
    <property type="match status" value="3"/>
</dbReference>
<sequence length="995" mass="110910">MLDFFFLNLLLFAVAGSYPAPYSAVDDSLYDGNPPSAPKLQKLGLAFDFGNPIANGAIILIVVLNVIVYYLRELQESKLDDKEKQNYPLPLPSSEHQLCRRFSFGELQLATNNFDDASVIGRGGYGKVYKGIIDSGASIVAIKRLKPGSHQGAPEFWAEIELLSRFRHSHLVPLIGYCDECHEMILVYKYMPRGTLADHLHKIDKSSHAPLSWVQRLKICIGAAHGLDYLHTGTGVKDRVIHRDVKSSNILLDEDWAAKISDFGLSKVGPANQSCTHVSTHVKGTFGCLDPDYLLTGQLTRKSDVYSFGVVLFEVLCGRPAVDTRLDDEEQWGLAEWAKHCIKEGKINQIIDPSLQGKILSDCLTVFVQIAEQCLHNLPRKRPTMAEVVVRLEYALALQEGTYSLMVEEESSNSSEENDNQDDGCSSVEHEVITASNDGHNVQPIEGDLGREKLADEGFSVEGEGNVDSSIKTGGGGRHTKHIYDDIRLGDASSRQSRTWPPRLPFWKRFQWFLLGSASVNSGGPFSGEYSTPNNLQLSYKAIRVATNKFSRTRILGSDEYGSTYKGILPNGQEIAVKCLSIKNGRDVWERLSEIELLAELQHPNLVRLLGFCIKADKVPLLIYEFSVNRSVADYLLDPVTRQHLDWPKRRKIIEGVARGLLYLREGYRGPIMHHNLKADNVLLDIEMNPKISEFGLAECREAQRFVTRTERECGYLAPESLVHGHYSMKSDVCSFGVLVIEIISGHGARAFFHIGENAGFSLEHAWKCWQKGTCLNLVDPIMKANTSSIQEIMGCIGIGLLCVQLHLVERPHLDWHKRWKIIEGVARGLLYLREGYRGPIMHHNLKADNVLLDIEMNPKILYFGLGKSLNETTDISALVSNTLYHCSGYLAPECISHGQHSTKSNVFSFGVLVLETLSGQSSATFPQSSKNAEDLLSYAWKCWQKGTCVNLVDPILKADTSSMEDIVRCIHIGLLCVQELAADRPSMAEVVPML</sequence>
<keyword evidence="3" id="KW-0808">Transferase</keyword>
<evidence type="ECO:0000256" key="5">
    <source>
        <dbReference type="ARBA" id="ARBA00022729"/>
    </source>
</evidence>
<organism evidence="18 19">
    <name type="scientific">Escallonia rubra</name>
    <dbReference type="NCBI Taxonomy" id="112253"/>
    <lineage>
        <taxon>Eukaryota</taxon>
        <taxon>Viridiplantae</taxon>
        <taxon>Streptophyta</taxon>
        <taxon>Embryophyta</taxon>
        <taxon>Tracheophyta</taxon>
        <taxon>Spermatophyta</taxon>
        <taxon>Magnoliopsida</taxon>
        <taxon>eudicotyledons</taxon>
        <taxon>Gunneridae</taxon>
        <taxon>Pentapetalae</taxon>
        <taxon>asterids</taxon>
        <taxon>campanulids</taxon>
        <taxon>Escalloniales</taxon>
        <taxon>Escalloniaceae</taxon>
        <taxon>Escallonia</taxon>
    </lineage>
</organism>
<feature type="region of interest" description="Disordered" evidence="15">
    <location>
        <begin position="458"/>
        <end position="477"/>
    </location>
</feature>
<comment type="subcellular location">
    <subcellularLocation>
        <location evidence="1">Membrane</location>
        <topology evidence="1">Single-pass type I membrane protein</topology>
    </subcellularLocation>
</comment>
<dbReference type="Pfam" id="PF00069">
    <property type="entry name" value="Pkinase"/>
    <property type="match status" value="1"/>
</dbReference>
<reference evidence="18" key="1">
    <citation type="submission" date="2022-12" db="EMBL/GenBank/DDBJ databases">
        <title>Draft genome assemblies for two species of Escallonia (Escalloniales).</title>
        <authorList>
            <person name="Chanderbali A."/>
            <person name="Dervinis C."/>
            <person name="Anghel I."/>
            <person name="Soltis D."/>
            <person name="Soltis P."/>
            <person name="Zapata F."/>
        </authorList>
    </citation>
    <scope>NUCLEOTIDE SEQUENCE</scope>
    <source>
        <strain evidence="18">UCBG92.1500</strain>
        <tissue evidence="18">Leaf</tissue>
    </source>
</reference>
<dbReference type="FunFam" id="1.10.510.10:FF:000252">
    <property type="entry name" value="Receptor-like protein kinase FERONIA"/>
    <property type="match status" value="1"/>
</dbReference>
<dbReference type="PROSITE" id="PS00108">
    <property type="entry name" value="PROTEIN_KINASE_ST"/>
    <property type="match status" value="1"/>
</dbReference>
<gene>
    <name evidence="18" type="ORF">RJ640_005669</name>
</gene>
<evidence type="ECO:0000256" key="14">
    <source>
        <dbReference type="PROSITE-ProRule" id="PRU10141"/>
    </source>
</evidence>
<feature type="region of interest" description="Disordered" evidence="15">
    <location>
        <begin position="407"/>
        <end position="427"/>
    </location>
</feature>
<keyword evidence="5 16" id="KW-0732">Signal</keyword>
<keyword evidence="9 14" id="KW-0067">ATP-binding</keyword>
<dbReference type="GO" id="GO:0006950">
    <property type="term" value="P:response to stress"/>
    <property type="evidence" value="ECO:0007669"/>
    <property type="project" value="UniProtKB-ARBA"/>
</dbReference>
<dbReference type="PROSITE" id="PS50011">
    <property type="entry name" value="PROTEIN_KINASE_DOM"/>
    <property type="match status" value="2"/>
</dbReference>
<evidence type="ECO:0000313" key="18">
    <source>
        <dbReference type="EMBL" id="KAK2984928.1"/>
    </source>
</evidence>
<keyword evidence="11" id="KW-0472">Membrane</keyword>
<keyword evidence="10" id="KW-1133">Transmembrane helix</keyword>
<evidence type="ECO:0000256" key="10">
    <source>
        <dbReference type="ARBA" id="ARBA00022989"/>
    </source>
</evidence>
<dbReference type="InterPro" id="IPR052059">
    <property type="entry name" value="CR_Ser/Thr_kinase"/>
</dbReference>
<dbReference type="InterPro" id="IPR001245">
    <property type="entry name" value="Ser-Thr/Tyr_kinase_cat_dom"/>
</dbReference>
<comment type="caution">
    <text evidence="18">The sequence shown here is derived from an EMBL/GenBank/DDBJ whole genome shotgun (WGS) entry which is preliminary data.</text>
</comment>
<evidence type="ECO:0000256" key="15">
    <source>
        <dbReference type="SAM" id="MobiDB-lite"/>
    </source>
</evidence>
<protein>
    <recommendedName>
        <fullName evidence="17">Protein kinase domain-containing protein</fullName>
    </recommendedName>
</protein>
<evidence type="ECO:0000256" key="16">
    <source>
        <dbReference type="SAM" id="SignalP"/>
    </source>
</evidence>
<keyword evidence="12" id="KW-0675">Receptor</keyword>
<keyword evidence="8" id="KW-0418">Kinase</keyword>